<dbReference type="Proteomes" id="UP000245489">
    <property type="component" value="Unassembled WGS sequence"/>
</dbReference>
<sequence>MKKITLITCLFFAMAFSSEIHAQYTTMNTEAAKRNEEVIKKNNSMGIANANRKLATEFLNALLNARDIPYVATKVTPDIVFRTSFGSVLTGVEGGLEKLPGALDKIFEGFNVEFDDMVVEGNKVFLKVIFRGKHSSAYLMPTATGKPFKVDGFIRLIMTDGKVSQGFVVADFAQIPNQVK</sequence>
<dbReference type="Gene3D" id="3.10.450.50">
    <property type="match status" value="1"/>
</dbReference>
<accession>A0A316DDN6</accession>
<keyword evidence="1" id="KW-0732">Signal</keyword>
<feature type="chain" id="PRO_5016326002" evidence="1">
    <location>
        <begin position="23"/>
        <end position="180"/>
    </location>
</feature>
<dbReference type="GO" id="GO:0030638">
    <property type="term" value="P:polyketide metabolic process"/>
    <property type="evidence" value="ECO:0007669"/>
    <property type="project" value="InterPro"/>
</dbReference>
<reference evidence="2 3" key="1">
    <citation type="submission" date="2018-05" db="EMBL/GenBank/DDBJ databases">
        <title>Genomic Encyclopedia of Archaeal and Bacterial Type Strains, Phase II (KMG-II): from individual species to whole genera.</title>
        <authorList>
            <person name="Goeker M."/>
        </authorList>
    </citation>
    <scope>NUCLEOTIDE SEQUENCE [LARGE SCALE GENOMIC DNA]</scope>
    <source>
        <strain evidence="2 3">DSM 22214</strain>
    </source>
</reference>
<evidence type="ECO:0000313" key="3">
    <source>
        <dbReference type="Proteomes" id="UP000245489"/>
    </source>
</evidence>
<comment type="caution">
    <text evidence="2">The sequence shown here is derived from an EMBL/GenBank/DDBJ whole genome shotgun (WGS) entry which is preliminary data.</text>
</comment>
<evidence type="ECO:0000313" key="2">
    <source>
        <dbReference type="EMBL" id="PWK16134.1"/>
    </source>
</evidence>
<dbReference type="InterPro" id="IPR009959">
    <property type="entry name" value="Cyclase_SnoaL-like"/>
</dbReference>
<proteinExistence type="predicted"/>
<feature type="signal peptide" evidence="1">
    <location>
        <begin position="1"/>
        <end position="22"/>
    </location>
</feature>
<dbReference type="AlphaFoldDB" id="A0A316DDN6"/>
<protein>
    <submittedName>
        <fullName evidence="2">SnoaL-like polyketide cyclase</fullName>
    </submittedName>
</protein>
<keyword evidence="3" id="KW-1185">Reference proteome</keyword>
<dbReference type="EMBL" id="QGGO01000051">
    <property type="protein sequence ID" value="PWK16134.1"/>
    <property type="molecule type" value="Genomic_DNA"/>
</dbReference>
<gene>
    <name evidence="2" type="ORF">LV89_04909</name>
</gene>
<organism evidence="2 3">
    <name type="scientific">Arcicella aurantiaca</name>
    <dbReference type="NCBI Taxonomy" id="591202"/>
    <lineage>
        <taxon>Bacteria</taxon>
        <taxon>Pseudomonadati</taxon>
        <taxon>Bacteroidota</taxon>
        <taxon>Cytophagia</taxon>
        <taxon>Cytophagales</taxon>
        <taxon>Flectobacillaceae</taxon>
        <taxon>Arcicella</taxon>
    </lineage>
</organism>
<dbReference type="OrthoDB" id="956467at2"/>
<dbReference type="Pfam" id="PF07366">
    <property type="entry name" value="SnoaL"/>
    <property type="match status" value="1"/>
</dbReference>
<dbReference type="InterPro" id="IPR032710">
    <property type="entry name" value="NTF2-like_dom_sf"/>
</dbReference>
<dbReference type="SUPFAM" id="SSF54427">
    <property type="entry name" value="NTF2-like"/>
    <property type="match status" value="1"/>
</dbReference>
<evidence type="ECO:0000256" key="1">
    <source>
        <dbReference type="SAM" id="SignalP"/>
    </source>
</evidence>
<dbReference type="RefSeq" id="WP_109745600.1">
    <property type="nucleotide sequence ID" value="NZ_QGGO01000051.1"/>
</dbReference>
<name>A0A316DDN6_9BACT</name>